<evidence type="ECO:0000313" key="1">
    <source>
        <dbReference type="EMBL" id="HIT42505.1"/>
    </source>
</evidence>
<reference evidence="1" key="2">
    <citation type="journal article" date="2021" name="PeerJ">
        <title>Extensive microbial diversity within the chicken gut microbiome revealed by metagenomics and culture.</title>
        <authorList>
            <person name="Gilroy R."/>
            <person name="Ravi A."/>
            <person name="Getino M."/>
            <person name="Pursley I."/>
            <person name="Horton D.L."/>
            <person name="Alikhan N.F."/>
            <person name="Baker D."/>
            <person name="Gharbi K."/>
            <person name="Hall N."/>
            <person name="Watson M."/>
            <person name="Adriaenssens E.M."/>
            <person name="Foster-Nyarko E."/>
            <person name="Jarju S."/>
            <person name="Secka A."/>
            <person name="Antonio M."/>
            <person name="Oren A."/>
            <person name="Chaudhuri R.R."/>
            <person name="La Ragione R."/>
            <person name="Hildebrand F."/>
            <person name="Pallen M.J."/>
        </authorList>
    </citation>
    <scope>NUCLEOTIDE SEQUENCE</scope>
    <source>
        <strain evidence="1">CHK123-3438</strain>
    </source>
</reference>
<name>A0A9D1KG73_9FIRM</name>
<accession>A0A9D1KG73</accession>
<evidence type="ECO:0000313" key="2">
    <source>
        <dbReference type="Proteomes" id="UP000886860"/>
    </source>
</evidence>
<keyword evidence="1" id="KW-0418">Kinase</keyword>
<comment type="caution">
    <text evidence="1">The sequence shown here is derived from an EMBL/GenBank/DDBJ whole genome shotgun (WGS) entry which is preliminary data.</text>
</comment>
<keyword evidence="1" id="KW-0808">Transferase</keyword>
<proteinExistence type="predicted"/>
<organism evidence="1 2">
    <name type="scientific">Candidatus Caccovicinus merdipullorum</name>
    <dbReference type="NCBI Taxonomy" id="2840724"/>
    <lineage>
        <taxon>Bacteria</taxon>
        <taxon>Bacillati</taxon>
        <taxon>Bacillota</taxon>
        <taxon>Clostridia</taxon>
        <taxon>Eubacteriales</taxon>
        <taxon>Candidatus Caccovicinus</taxon>
    </lineage>
</organism>
<dbReference type="SUPFAM" id="SSF52540">
    <property type="entry name" value="P-loop containing nucleoside triphosphate hydrolases"/>
    <property type="match status" value="1"/>
</dbReference>
<dbReference type="Proteomes" id="UP000886860">
    <property type="component" value="Unassembled WGS sequence"/>
</dbReference>
<dbReference type="GO" id="GO:0016301">
    <property type="term" value="F:kinase activity"/>
    <property type="evidence" value="ECO:0007669"/>
    <property type="project" value="UniProtKB-KW"/>
</dbReference>
<dbReference type="Pfam" id="PF13189">
    <property type="entry name" value="Cytidylate_kin2"/>
    <property type="match status" value="1"/>
</dbReference>
<dbReference type="AlphaFoldDB" id="A0A9D1KG73"/>
<sequence>MENYVVTISRQFGSMGRPIARRLAQLLDVNFYDRDAVEERARQEHLPVSIINDLKRASEDPYFMMKYPLGNGSSDVRYHLFQRQKEIVLNLADQGSCVFVGRCADYILGQRKNHLSVFIYAPLESRVQVCMERFGMDEKTARMMTVTVDRARQDYHMTFARCLPHDMQHKDLLINSQALGVEKTACLLRDLVQIKFGGAKDTEEAMDRERRMVQV</sequence>
<reference evidence="1" key="1">
    <citation type="submission" date="2020-10" db="EMBL/GenBank/DDBJ databases">
        <authorList>
            <person name="Gilroy R."/>
        </authorList>
    </citation>
    <scope>NUCLEOTIDE SEQUENCE</scope>
    <source>
        <strain evidence="1">CHK123-3438</strain>
    </source>
</reference>
<dbReference type="EMBL" id="DVKS01000180">
    <property type="protein sequence ID" value="HIT42505.1"/>
    <property type="molecule type" value="Genomic_DNA"/>
</dbReference>
<gene>
    <name evidence="1" type="ORF">IAB60_10525</name>
</gene>
<protein>
    <submittedName>
        <fullName evidence="1">Cytidylate kinase-like family protein</fullName>
    </submittedName>
</protein>
<dbReference type="InterPro" id="IPR027417">
    <property type="entry name" value="P-loop_NTPase"/>
</dbReference>
<dbReference type="Gene3D" id="3.40.50.300">
    <property type="entry name" value="P-loop containing nucleotide triphosphate hydrolases"/>
    <property type="match status" value="1"/>
</dbReference>